<dbReference type="EMBL" id="SMAR01000018">
    <property type="protein sequence ID" value="TCT37444.1"/>
    <property type="molecule type" value="Genomic_DNA"/>
</dbReference>
<dbReference type="GO" id="GO:0008745">
    <property type="term" value="F:N-acetylmuramoyl-L-alanine amidase activity"/>
    <property type="evidence" value="ECO:0007669"/>
    <property type="project" value="UniProtKB-EC"/>
</dbReference>
<dbReference type="SMART" id="SM00644">
    <property type="entry name" value="Ami_2"/>
    <property type="match status" value="1"/>
</dbReference>
<sequence length="285" mass="31272">MHREMTVKNHRIPSIWYKQTSNLSAGRTLNPSMIVMHYTTGWNGEGSRDWLMGAAGGTSNKGSSAHVVIDRDGTAWQIAPFDRVAWHAGPSRYGDLQSLNDHAIGIEFVNSGPLSPDGNDQWIDPYGHRRSKDELDAAGGFIQASHPRVGGLVYAWPNYTKAQLDTGHAILKALTDQYPISAIVSHEEIDTRGWKTDPGPAFPMDSFRTLLGDRNPAPRVKSVTASRLNIRKGPGIDYARIDPPGALERNTTVKILSADDDWRLVEVSDGPLNGVRGWVHGAYLG</sequence>
<dbReference type="RefSeq" id="WP_165972825.1">
    <property type="nucleotide sequence ID" value="NZ_SMAR01000018.1"/>
</dbReference>
<comment type="caution">
    <text evidence="6">The sequence shown here is derived from an EMBL/GenBank/DDBJ whole genome shotgun (WGS) entry which is preliminary data.</text>
</comment>
<dbReference type="InterPro" id="IPR003646">
    <property type="entry name" value="SH3-like_bac-type"/>
</dbReference>
<reference evidence="6 7" key="1">
    <citation type="submission" date="2019-03" db="EMBL/GenBank/DDBJ databases">
        <title>Freshwater and sediment microbial communities from various areas in North America, analyzing microbe dynamics in response to fracking.</title>
        <authorList>
            <person name="Lamendella R."/>
        </authorList>
    </citation>
    <scope>NUCLEOTIDE SEQUENCE [LARGE SCALE GENOMIC DNA]</scope>
    <source>
        <strain evidence="6 7">175.2</strain>
    </source>
</reference>
<dbReference type="CDD" id="cd06583">
    <property type="entry name" value="PGRP"/>
    <property type="match status" value="1"/>
</dbReference>
<dbReference type="InterPro" id="IPR036505">
    <property type="entry name" value="Amidase/PGRP_sf"/>
</dbReference>
<feature type="domain" description="SH3b" evidence="5">
    <location>
        <begin position="218"/>
        <end position="285"/>
    </location>
</feature>
<dbReference type="SUPFAM" id="SSF55846">
    <property type="entry name" value="N-acetylmuramoyl-L-alanine amidase-like"/>
    <property type="match status" value="1"/>
</dbReference>
<evidence type="ECO:0000313" key="6">
    <source>
        <dbReference type="EMBL" id="TCT37444.1"/>
    </source>
</evidence>
<evidence type="ECO:0000313" key="7">
    <source>
        <dbReference type="Proteomes" id="UP000295097"/>
    </source>
</evidence>
<dbReference type="EC" id="3.5.1.28" evidence="2"/>
<keyword evidence="3" id="KW-0378">Hydrolase</keyword>
<protein>
    <recommendedName>
        <fullName evidence="2">N-acetylmuramoyl-L-alanine amidase</fullName>
        <ecNumber evidence="2">3.5.1.28</ecNumber>
    </recommendedName>
</protein>
<comment type="catalytic activity">
    <reaction evidence="1">
        <text>Hydrolyzes the link between N-acetylmuramoyl residues and L-amino acid residues in certain cell-wall glycopeptides.</text>
        <dbReference type="EC" id="3.5.1.28"/>
    </reaction>
</comment>
<accession>A0A4R3NP86</accession>
<dbReference type="AlphaFoldDB" id="A0A4R3NP86"/>
<keyword evidence="4" id="KW-0961">Cell wall biogenesis/degradation</keyword>
<evidence type="ECO:0000259" key="5">
    <source>
        <dbReference type="PROSITE" id="PS51781"/>
    </source>
</evidence>
<evidence type="ECO:0000256" key="1">
    <source>
        <dbReference type="ARBA" id="ARBA00001561"/>
    </source>
</evidence>
<keyword evidence="7" id="KW-1185">Reference proteome</keyword>
<dbReference type="Gene3D" id="2.30.30.40">
    <property type="entry name" value="SH3 Domains"/>
    <property type="match status" value="1"/>
</dbReference>
<evidence type="ECO:0000256" key="4">
    <source>
        <dbReference type="ARBA" id="ARBA00023316"/>
    </source>
</evidence>
<dbReference type="GO" id="GO:0009253">
    <property type="term" value="P:peptidoglycan catabolic process"/>
    <property type="evidence" value="ECO:0007669"/>
    <property type="project" value="InterPro"/>
</dbReference>
<dbReference type="PANTHER" id="PTHR30417:SF1">
    <property type="entry name" value="N-ACETYLMURAMOYL-L-ALANINE AMIDASE AMID"/>
    <property type="match status" value="1"/>
</dbReference>
<gene>
    <name evidence="6" type="ORF">EDC90_101821</name>
</gene>
<dbReference type="InterPro" id="IPR002502">
    <property type="entry name" value="Amidase_domain"/>
</dbReference>
<dbReference type="PANTHER" id="PTHR30417">
    <property type="entry name" value="N-ACETYLMURAMOYL-L-ALANINE AMIDASE AMID"/>
    <property type="match status" value="1"/>
</dbReference>
<dbReference type="InterPro" id="IPR051206">
    <property type="entry name" value="NAMLAA_amidase_2"/>
</dbReference>
<dbReference type="GO" id="GO:0009254">
    <property type="term" value="P:peptidoglycan turnover"/>
    <property type="evidence" value="ECO:0007669"/>
    <property type="project" value="TreeGrafter"/>
</dbReference>
<dbReference type="Pfam" id="PF08239">
    <property type="entry name" value="SH3_3"/>
    <property type="match status" value="1"/>
</dbReference>
<dbReference type="GO" id="GO:0071555">
    <property type="term" value="P:cell wall organization"/>
    <property type="evidence" value="ECO:0007669"/>
    <property type="project" value="UniProtKB-KW"/>
</dbReference>
<evidence type="ECO:0000256" key="3">
    <source>
        <dbReference type="ARBA" id="ARBA00022801"/>
    </source>
</evidence>
<name>A0A4R3NP86_9HYPH</name>
<organism evidence="6 7">
    <name type="scientific">Martelella mediterranea</name>
    <dbReference type="NCBI Taxonomy" id="293089"/>
    <lineage>
        <taxon>Bacteria</taxon>
        <taxon>Pseudomonadati</taxon>
        <taxon>Pseudomonadota</taxon>
        <taxon>Alphaproteobacteria</taxon>
        <taxon>Hyphomicrobiales</taxon>
        <taxon>Aurantimonadaceae</taxon>
        <taxon>Martelella</taxon>
    </lineage>
</organism>
<evidence type="ECO:0000256" key="2">
    <source>
        <dbReference type="ARBA" id="ARBA00011901"/>
    </source>
</evidence>
<dbReference type="Proteomes" id="UP000295097">
    <property type="component" value="Unassembled WGS sequence"/>
</dbReference>
<dbReference type="Gene3D" id="3.40.80.10">
    <property type="entry name" value="Peptidoglycan recognition protein-like"/>
    <property type="match status" value="1"/>
</dbReference>
<proteinExistence type="predicted"/>
<dbReference type="PROSITE" id="PS51781">
    <property type="entry name" value="SH3B"/>
    <property type="match status" value="1"/>
</dbReference>
<dbReference type="Pfam" id="PF01510">
    <property type="entry name" value="Amidase_2"/>
    <property type="match status" value="1"/>
</dbReference>